<feature type="transmembrane region" description="Helical" evidence="1">
    <location>
        <begin position="47"/>
        <end position="65"/>
    </location>
</feature>
<dbReference type="Proteomes" id="UP000198908">
    <property type="component" value="Unassembled WGS sequence"/>
</dbReference>
<sequence length="161" mass="17241">MGPHGLVWWIAAGVLIVAELMTGTFYLLMIALGFLAGALTYELGVPLDVQLIVAAAVGLAAVVTLRRSRFGRRRRMTDASTDPGVNLDIGATLAVAAWHSGRARTMYRGAEWDVELAPGEPEDAPLYEIKAVRGSCLVVAAKHERREAGARHAARDGARHA</sequence>
<evidence type="ECO:0000256" key="1">
    <source>
        <dbReference type="SAM" id="Phobius"/>
    </source>
</evidence>
<keyword evidence="1" id="KW-1133">Transmembrane helix</keyword>
<keyword evidence="2" id="KW-0645">Protease</keyword>
<reference evidence="3" key="1">
    <citation type="submission" date="2016-09" db="EMBL/GenBank/DDBJ databases">
        <authorList>
            <person name="Varghese N."/>
            <person name="Submissions S."/>
        </authorList>
    </citation>
    <scope>NUCLEOTIDE SEQUENCE [LARGE SCALE GENOMIC DNA]</scope>
    <source>
        <strain evidence="3">TNe-862</strain>
    </source>
</reference>
<dbReference type="STRING" id="416944.SAMN05421548_13223"/>
<accession>A0A1G7A0A8</accession>
<dbReference type="EMBL" id="FMYQ01000032">
    <property type="protein sequence ID" value="SDE07937.1"/>
    <property type="molecule type" value="Genomic_DNA"/>
</dbReference>
<feature type="transmembrane region" description="Helical" evidence="1">
    <location>
        <begin position="7"/>
        <end position="35"/>
    </location>
</feature>
<dbReference type="GO" id="GO:0006508">
    <property type="term" value="P:proteolysis"/>
    <property type="evidence" value="ECO:0007669"/>
    <property type="project" value="UniProtKB-KW"/>
</dbReference>
<gene>
    <name evidence="2" type="ORF">SAMN05421548_13223</name>
</gene>
<keyword evidence="3" id="KW-1185">Reference proteome</keyword>
<protein>
    <submittedName>
        <fullName evidence="2">Membrane protein implicated in regulation of membrane protease activity</fullName>
    </submittedName>
</protein>
<proteinExistence type="predicted"/>
<evidence type="ECO:0000313" key="3">
    <source>
        <dbReference type="Proteomes" id="UP000198908"/>
    </source>
</evidence>
<keyword evidence="1" id="KW-0472">Membrane</keyword>
<organism evidence="2 3">
    <name type="scientific">Paraburkholderia lycopersici</name>
    <dbReference type="NCBI Taxonomy" id="416944"/>
    <lineage>
        <taxon>Bacteria</taxon>
        <taxon>Pseudomonadati</taxon>
        <taxon>Pseudomonadota</taxon>
        <taxon>Betaproteobacteria</taxon>
        <taxon>Burkholderiales</taxon>
        <taxon>Burkholderiaceae</taxon>
        <taxon>Paraburkholderia</taxon>
    </lineage>
</organism>
<dbReference type="RefSeq" id="WP_092003935.1">
    <property type="nucleotide sequence ID" value="NZ_FMYQ01000032.1"/>
</dbReference>
<keyword evidence="2" id="KW-0378">Hydrolase</keyword>
<dbReference type="OrthoDB" id="5654021at2"/>
<dbReference type="GO" id="GO:0008233">
    <property type="term" value="F:peptidase activity"/>
    <property type="evidence" value="ECO:0007669"/>
    <property type="project" value="UniProtKB-KW"/>
</dbReference>
<name>A0A1G7A0A8_9BURK</name>
<evidence type="ECO:0000313" key="2">
    <source>
        <dbReference type="EMBL" id="SDE07937.1"/>
    </source>
</evidence>
<keyword evidence="1" id="KW-0812">Transmembrane</keyword>
<dbReference type="AlphaFoldDB" id="A0A1G7A0A8"/>